<proteinExistence type="predicted"/>
<reference evidence="2" key="2">
    <citation type="submission" date="2015-02" db="EMBL/GenBank/DDBJ databases">
        <title>Complete Genome Sequence of Pelosinus fermentans JBW45.</title>
        <authorList>
            <person name="De Leon K.B."/>
            <person name="Utturkar S.M."/>
            <person name="Camilleri L.B."/>
            <person name="Arkin A.P."/>
            <person name="Fields M.W."/>
            <person name="Brown S.D."/>
            <person name="Wall J.D."/>
        </authorList>
    </citation>
    <scope>NUCLEOTIDE SEQUENCE [LARGE SCALE GENOMIC DNA]</scope>
    <source>
        <strain evidence="2">JBW45</strain>
    </source>
</reference>
<dbReference type="AlphaFoldDB" id="I8U0R8"/>
<name>I8U0R8_9FIRM</name>
<dbReference type="STRING" id="1192197.JBW_01088"/>
<dbReference type="HOGENOM" id="CLU_2618879_0_0_9"/>
<organism evidence="1 2">
    <name type="scientific">Pelosinus fermentans JBW45</name>
    <dbReference type="NCBI Taxonomy" id="1192197"/>
    <lineage>
        <taxon>Bacteria</taxon>
        <taxon>Bacillati</taxon>
        <taxon>Bacillota</taxon>
        <taxon>Negativicutes</taxon>
        <taxon>Selenomonadales</taxon>
        <taxon>Sporomusaceae</taxon>
        <taxon>Pelosinus</taxon>
    </lineage>
</organism>
<dbReference type="EMBL" id="CP010978">
    <property type="protein sequence ID" value="AJQ26440.1"/>
    <property type="molecule type" value="Genomic_DNA"/>
</dbReference>
<sequence length="78" mass="9568">MQKGKSYPEEWSRYLCLSLRDYFRNLMRLPKKMIDNIVRVYSINFPEKGVFEFSVERIRVYQRAWVGELSERSYSLTY</sequence>
<gene>
    <name evidence="1" type="ORF">JBW_01088</name>
</gene>
<evidence type="ECO:0000313" key="2">
    <source>
        <dbReference type="Proteomes" id="UP000005361"/>
    </source>
</evidence>
<dbReference type="Proteomes" id="UP000005361">
    <property type="component" value="Chromosome"/>
</dbReference>
<evidence type="ECO:0000313" key="1">
    <source>
        <dbReference type="EMBL" id="AJQ26440.1"/>
    </source>
</evidence>
<protein>
    <submittedName>
        <fullName evidence="1">Uncharacterized protein</fullName>
    </submittedName>
</protein>
<dbReference type="KEGG" id="pft:JBW_01088"/>
<accession>I8U0R8</accession>
<reference evidence="1 2" key="1">
    <citation type="journal article" date="2015" name="Genome Announc.">
        <title>Complete Genome Sequence of Pelosinus fermentans JBW45, a Member of a Remarkably Competitive Group of Negativicutes in the Firmicutes Phylum.</title>
        <authorList>
            <person name="De Leon K.B."/>
            <person name="Utturkar S.M."/>
            <person name="Camilleri L.B."/>
            <person name="Elias D.A."/>
            <person name="Arkin A.P."/>
            <person name="Fields M.W."/>
            <person name="Brown S.D."/>
            <person name="Wall J.D."/>
        </authorList>
    </citation>
    <scope>NUCLEOTIDE SEQUENCE [LARGE SCALE GENOMIC DNA]</scope>
    <source>
        <strain evidence="1 2">JBW45</strain>
    </source>
</reference>